<feature type="binding site" evidence="18">
    <location>
        <position position="35"/>
    </location>
    <ligand>
        <name>Mg(2+)</name>
        <dbReference type="ChEBI" id="CHEBI:18420"/>
    </ligand>
</feature>
<dbReference type="FunFam" id="3.90.79.10:FF:000014">
    <property type="entry name" value="8-oxo-dGTP diphosphatase MutT"/>
    <property type="match status" value="1"/>
</dbReference>
<keyword evidence="21" id="KW-1185">Reference proteome</keyword>
<feature type="binding site" evidence="17">
    <location>
        <position position="26"/>
    </location>
    <ligand>
        <name>8-oxo-dGTP</name>
        <dbReference type="ChEBI" id="CHEBI:77896"/>
    </ligand>
</feature>
<dbReference type="SUPFAM" id="SSF55811">
    <property type="entry name" value="Nudix"/>
    <property type="match status" value="1"/>
</dbReference>
<dbReference type="Gene3D" id="3.90.79.10">
    <property type="entry name" value="Nucleoside Triphosphate Pyrophosphohydrolase"/>
    <property type="match status" value="1"/>
</dbReference>
<dbReference type="GO" id="GO:0046872">
    <property type="term" value="F:metal ion binding"/>
    <property type="evidence" value="ECO:0007669"/>
    <property type="project" value="UniProtKB-KW"/>
</dbReference>
<comment type="catalytic activity">
    <reaction evidence="11">
        <text>8-oxo-GTP + H2O = 8-oxo-GMP + diphosphate + H(+)</text>
        <dbReference type="Rhea" id="RHEA:67616"/>
        <dbReference type="ChEBI" id="CHEBI:15377"/>
        <dbReference type="ChEBI" id="CHEBI:15378"/>
        <dbReference type="ChEBI" id="CHEBI:33019"/>
        <dbReference type="ChEBI" id="CHEBI:143553"/>
        <dbReference type="ChEBI" id="CHEBI:145694"/>
    </reaction>
</comment>
<keyword evidence="8 18" id="KW-0460">Magnesium</keyword>
<feature type="binding site" evidence="18">
    <location>
        <position position="55"/>
    </location>
    <ligand>
        <name>Mg(2+)</name>
        <dbReference type="ChEBI" id="CHEBI:18420"/>
    </ligand>
</feature>
<evidence type="ECO:0000256" key="16">
    <source>
        <dbReference type="ARBA" id="ARBA00042798"/>
    </source>
</evidence>
<dbReference type="EC" id="3.6.1.55" evidence="12"/>
<feature type="domain" description="Nudix hydrolase" evidence="19">
    <location>
        <begin position="1"/>
        <end position="126"/>
    </location>
</feature>
<evidence type="ECO:0000256" key="1">
    <source>
        <dbReference type="ARBA" id="ARBA00001946"/>
    </source>
</evidence>
<keyword evidence="7" id="KW-0378">Hydrolase</keyword>
<evidence type="ECO:0000256" key="18">
    <source>
        <dbReference type="PIRSR" id="PIRSR603561-2"/>
    </source>
</evidence>
<dbReference type="PROSITE" id="PS00893">
    <property type="entry name" value="NUDIX_BOX"/>
    <property type="match status" value="1"/>
</dbReference>
<evidence type="ECO:0000259" key="19">
    <source>
        <dbReference type="PROSITE" id="PS51462"/>
    </source>
</evidence>
<dbReference type="GO" id="GO:0008413">
    <property type="term" value="F:8-oxo-7,8-dihydroguanosine triphosphate pyrophosphatase activity"/>
    <property type="evidence" value="ECO:0007669"/>
    <property type="project" value="InterPro"/>
</dbReference>
<evidence type="ECO:0000256" key="7">
    <source>
        <dbReference type="ARBA" id="ARBA00022801"/>
    </source>
</evidence>
<evidence type="ECO:0000256" key="13">
    <source>
        <dbReference type="ARBA" id="ARBA00040794"/>
    </source>
</evidence>
<dbReference type="InterPro" id="IPR000086">
    <property type="entry name" value="NUDIX_hydrolase_dom"/>
</dbReference>
<evidence type="ECO:0000256" key="15">
    <source>
        <dbReference type="ARBA" id="ARBA00041979"/>
    </source>
</evidence>
<comment type="similarity">
    <text evidence="2">Belongs to the Nudix hydrolase family.</text>
</comment>
<keyword evidence="3" id="KW-0515">Mutator protein</keyword>
<evidence type="ECO:0000256" key="5">
    <source>
        <dbReference type="ARBA" id="ARBA00022723"/>
    </source>
</evidence>
<keyword evidence="9" id="KW-0234">DNA repair</keyword>
<dbReference type="InterPro" id="IPR020084">
    <property type="entry name" value="NUDIX_hydrolase_CS"/>
</dbReference>
<evidence type="ECO:0000256" key="17">
    <source>
        <dbReference type="PIRSR" id="PIRSR603561-1"/>
    </source>
</evidence>
<dbReference type="GO" id="GO:0044715">
    <property type="term" value="F:8-oxo-dGDP phosphatase activity"/>
    <property type="evidence" value="ECO:0007669"/>
    <property type="project" value="TreeGrafter"/>
</dbReference>
<dbReference type="AlphaFoldDB" id="A0A3E0DGH2"/>
<dbReference type="InterPro" id="IPR003561">
    <property type="entry name" value="Mutator_MutT"/>
</dbReference>
<dbReference type="GO" id="GO:0006281">
    <property type="term" value="P:DNA repair"/>
    <property type="evidence" value="ECO:0007669"/>
    <property type="project" value="UniProtKB-KW"/>
</dbReference>
<dbReference type="InterPro" id="IPR029119">
    <property type="entry name" value="MutY_C"/>
</dbReference>
<feature type="binding site" evidence="17">
    <location>
        <begin position="32"/>
        <end position="35"/>
    </location>
    <ligand>
        <name>8-oxo-dGTP</name>
        <dbReference type="ChEBI" id="CHEBI:77896"/>
    </ligand>
</feature>
<sequence length="127" mass="14180">MLVRVAAGIIIREQKVFIALRKASQHQGDLWEFPGGKCEAEESPEQALARELQEECGIVVKRSDYFNTVSHDYGDKQVELVFFTVTEFSGEARGDEGQQVRWVSVADLADYSFPEANKVIVDALLAS</sequence>
<keyword evidence="6" id="KW-0227">DNA damage</keyword>
<dbReference type="GO" id="GO:0006260">
    <property type="term" value="P:DNA replication"/>
    <property type="evidence" value="ECO:0007669"/>
    <property type="project" value="UniProtKB-KW"/>
</dbReference>
<evidence type="ECO:0000256" key="2">
    <source>
        <dbReference type="ARBA" id="ARBA00005582"/>
    </source>
</evidence>
<evidence type="ECO:0000256" key="11">
    <source>
        <dbReference type="ARBA" id="ARBA00036904"/>
    </source>
</evidence>
<dbReference type="GO" id="GO:0035539">
    <property type="term" value="F:8-oxo-7,8-dihydrodeoxyguanosine triphosphate pyrophosphatase activity"/>
    <property type="evidence" value="ECO:0007669"/>
    <property type="project" value="UniProtKB-EC"/>
</dbReference>
<dbReference type="GO" id="GO:0044716">
    <property type="term" value="F:8-oxo-GDP phosphatase activity"/>
    <property type="evidence" value="ECO:0007669"/>
    <property type="project" value="TreeGrafter"/>
</dbReference>
<dbReference type="Pfam" id="PF14815">
    <property type="entry name" value="NUDIX_4"/>
    <property type="match status" value="1"/>
</dbReference>
<dbReference type="PANTHER" id="PTHR47707">
    <property type="entry name" value="8-OXO-DGTP DIPHOSPHATASE"/>
    <property type="match status" value="1"/>
</dbReference>
<evidence type="ECO:0000256" key="8">
    <source>
        <dbReference type="ARBA" id="ARBA00022842"/>
    </source>
</evidence>
<comment type="cofactor">
    <cofactor evidence="1 18">
        <name>Mg(2+)</name>
        <dbReference type="ChEBI" id="CHEBI:18420"/>
    </cofactor>
</comment>
<evidence type="ECO:0000313" key="21">
    <source>
        <dbReference type="Proteomes" id="UP000256542"/>
    </source>
</evidence>
<dbReference type="InterPro" id="IPR015797">
    <property type="entry name" value="NUDIX_hydrolase-like_dom_sf"/>
</dbReference>
<dbReference type="PANTHER" id="PTHR47707:SF1">
    <property type="entry name" value="NUDIX HYDROLASE FAMILY PROTEIN"/>
    <property type="match status" value="1"/>
</dbReference>
<comment type="caution">
    <text evidence="20">The sequence shown here is derived from an EMBL/GenBank/DDBJ whole genome shotgun (WGS) entry which is preliminary data.</text>
</comment>
<gene>
    <name evidence="20" type="ORF">DFP81_11379</name>
</gene>
<feature type="binding site" evidence="17">
    <location>
        <position position="117"/>
    </location>
    <ligand>
        <name>8-oxo-dGTP</name>
        <dbReference type="ChEBI" id="CHEBI:77896"/>
    </ligand>
</feature>
<evidence type="ECO:0000256" key="10">
    <source>
        <dbReference type="ARBA" id="ARBA00035861"/>
    </source>
</evidence>
<dbReference type="PRINTS" id="PR00502">
    <property type="entry name" value="NUDIXFAMILY"/>
</dbReference>
<organism evidence="20 21">
    <name type="scientific">Marinomonas pollencensis</name>
    <dbReference type="NCBI Taxonomy" id="491954"/>
    <lineage>
        <taxon>Bacteria</taxon>
        <taxon>Pseudomonadati</taxon>
        <taxon>Pseudomonadota</taxon>
        <taxon>Gammaproteobacteria</taxon>
        <taxon>Oceanospirillales</taxon>
        <taxon>Oceanospirillaceae</taxon>
        <taxon>Marinomonas</taxon>
    </lineage>
</organism>
<dbReference type="PROSITE" id="PS51462">
    <property type="entry name" value="NUDIX"/>
    <property type="match status" value="1"/>
</dbReference>
<evidence type="ECO:0000256" key="12">
    <source>
        <dbReference type="ARBA" id="ARBA00038905"/>
    </source>
</evidence>
<feature type="binding site" evidence="17">
    <location>
        <position position="21"/>
    </location>
    <ligand>
        <name>8-oxo-dGTP</name>
        <dbReference type="ChEBI" id="CHEBI:77896"/>
    </ligand>
</feature>
<evidence type="ECO:0000256" key="9">
    <source>
        <dbReference type="ARBA" id="ARBA00023204"/>
    </source>
</evidence>
<dbReference type="InterPro" id="IPR047127">
    <property type="entry name" value="MutT-like"/>
</dbReference>
<name>A0A3E0DGH2_9GAMM</name>
<dbReference type="CDD" id="cd03425">
    <property type="entry name" value="NUDIX_MutT_NudA_like"/>
    <property type="match status" value="1"/>
</dbReference>
<evidence type="ECO:0000256" key="4">
    <source>
        <dbReference type="ARBA" id="ARBA00022705"/>
    </source>
</evidence>
<dbReference type="InterPro" id="IPR020476">
    <property type="entry name" value="Nudix_hydrolase"/>
</dbReference>
<dbReference type="NCBIfam" id="TIGR00586">
    <property type="entry name" value="mutt"/>
    <property type="match status" value="1"/>
</dbReference>
<keyword evidence="5 18" id="KW-0479">Metal-binding</keyword>
<accession>A0A3E0DGH2</accession>
<reference evidence="20 21" key="1">
    <citation type="submission" date="2018-08" db="EMBL/GenBank/DDBJ databases">
        <title>Genomic Encyclopedia of Type Strains, Phase III (KMG-III): the genomes of soil and plant-associated and newly described type strains.</title>
        <authorList>
            <person name="Whitman W."/>
        </authorList>
    </citation>
    <scope>NUCLEOTIDE SEQUENCE [LARGE SCALE GENOMIC DNA]</scope>
    <source>
        <strain evidence="20 21">CECT 7375</strain>
    </source>
</reference>
<evidence type="ECO:0000256" key="3">
    <source>
        <dbReference type="ARBA" id="ARBA00022457"/>
    </source>
</evidence>
<proteinExistence type="inferred from homology"/>
<protein>
    <recommendedName>
        <fullName evidence="13">8-oxo-dGTP diphosphatase</fullName>
        <ecNumber evidence="12">3.6.1.55</ecNumber>
    </recommendedName>
    <alternativeName>
        <fullName evidence="16">7,8-dihydro-8-oxoguanine-triphosphatase</fullName>
    </alternativeName>
    <alternativeName>
        <fullName evidence="15">Mutator protein MutT</fullName>
    </alternativeName>
    <alternativeName>
        <fullName evidence="14">dGTP pyrophosphohydrolase</fullName>
    </alternativeName>
</protein>
<comment type="catalytic activity">
    <reaction evidence="10">
        <text>8-oxo-dGTP + H2O = 8-oxo-dGMP + diphosphate + H(+)</text>
        <dbReference type="Rhea" id="RHEA:31575"/>
        <dbReference type="ChEBI" id="CHEBI:15377"/>
        <dbReference type="ChEBI" id="CHEBI:15378"/>
        <dbReference type="ChEBI" id="CHEBI:33019"/>
        <dbReference type="ChEBI" id="CHEBI:63224"/>
        <dbReference type="ChEBI" id="CHEBI:77896"/>
        <dbReference type="EC" id="3.6.1.55"/>
    </reaction>
</comment>
<evidence type="ECO:0000256" key="14">
    <source>
        <dbReference type="ARBA" id="ARBA00041592"/>
    </source>
</evidence>
<evidence type="ECO:0000256" key="6">
    <source>
        <dbReference type="ARBA" id="ARBA00022763"/>
    </source>
</evidence>
<keyword evidence="4" id="KW-0235">DNA replication</keyword>
<dbReference type="Proteomes" id="UP000256542">
    <property type="component" value="Unassembled WGS sequence"/>
</dbReference>
<evidence type="ECO:0000313" key="20">
    <source>
        <dbReference type="EMBL" id="REG81654.1"/>
    </source>
</evidence>
<dbReference type="EMBL" id="QUNG01000013">
    <property type="protein sequence ID" value="REG81654.1"/>
    <property type="molecule type" value="Genomic_DNA"/>
</dbReference>
<dbReference type="RefSeq" id="WP_181903116.1">
    <property type="nucleotide sequence ID" value="NZ_QUNG01000013.1"/>
</dbReference>